<reference evidence="2" key="1">
    <citation type="submission" date="2020-02" db="EMBL/GenBank/DDBJ databases">
        <authorList>
            <person name="Meier V. D."/>
        </authorList>
    </citation>
    <scope>NUCLEOTIDE SEQUENCE</scope>
    <source>
        <strain evidence="2">AVDCRST_MAG25</strain>
    </source>
</reference>
<gene>
    <name evidence="2" type="ORF">AVDCRST_MAG25-3265</name>
</gene>
<feature type="non-terminal residue" evidence="2">
    <location>
        <position position="112"/>
    </location>
</feature>
<proteinExistence type="predicted"/>
<dbReference type="EMBL" id="CADCVI010000222">
    <property type="protein sequence ID" value="CAA9489233.1"/>
    <property type="molecule type" value="Genomic_DNA"/>
</dbReference>
<evidence type="ECO:0000256" key="1">
    <source>
        <dbReference type="SAM" id="MobiDB-lite"/>
    </source>
</evidence>
<name>A0A6J4SCU3_9ACTN</name>
<protein>
    <submittedName>
        <fullName evidence="2">Uncharacterized protein</fullName>
    </submittedName>
</protein>
<feature type="compositionally biased region" description="Basic residues" evidence="1">
    <location>
        <begin position="7"/>
        <end position="20"/>
    </location>
</feature>
<organism evidence="2">
    <name type="scientific">uncultured Rubrobacteraceae bacterium</name>
    <dbReference type="NCBI Taxonomy" id="349277"/>
    <lineage>
        <taxon>Bacteria</taxon>
        <taxon>Bacillati</taxon>
        <taxon>Actinomycetota</taxon>
        <taxon>Rubrobacteria</taxon>
        <taxon>Rubrobacterales</taxon>
        <taxon>Rubrobacteraceae</taxon>
        <taxon>environmental samples</taxon>
    </lineage>
</organism>
<feature type="non-terminal residue" evidence="2">
    <location>
        <position position="1"/>
    </location>
</feature>
<evidence type="ECO:0000313" key="2">
    <source>
        <dbReference type="EMBL" id="CAA9489233.1"/>
    </source>
</evidence>
<feature type="region of interest" description="Disordered" evidence="1">
    <location>
        <begin position="1"/>
        <end position="112"/>
    </location>
</feature>
<sequence>DPGEHSHRPRRVRTPHRMGHQARGCVQGRTLRPPAPGRGPEARRHRALRTPRDAAGPGRDDRPPLPRPRVRRPGAHERRGPRPGPARPRGTSLRAWEHARPEGPPLRLGLMV</sequence>
<dbReference type="AlphaFoldDB" id="A0A6J4SCU3"/>
<accession>A0A6J4SCU3</accession>